<reference evidence="1 2" key="1">
    <citation type="submission" date="2021-06" db="EMBL/GenBank/DDBJ databases">
        <authorList>
            <person name="Kallberg Y."/>
            <person name="Tangrot J."/>
            <person name="Rosling A."/>
        </authorList>
    </citation>
    <scope>NUCLEOTIDE SEQUENCE [LARGE SCALE GENOMIC DNA]</scope>
    <source>
        <strain evidence="1 2">120-4 pot B 10/14</strain>
    </source>
</reference>
<organism evidence="1 2">
    <name type="scientific">Gigaspora margarita</name>
    <dbReference type="NCBI Taxonomy" id="4874"/>
    <lineage>
        <taxon>Eukaryota</taxon>
        <taxon>Fungi</taxon>
        <taxon>Fungi incertae sedis</taxon>
        <taxon>Mucoromycota</taxon>
        <taxon>Glomeromycotina</taxon>
        <taxon>Glomeromycetes</taxon>
        <taxon>Diversisporales</taxon>
        <taxon>Gigasporaceae</taxon>
        <taxon>Gigaspora</taxon>
    </lineage>
</organism>
<evidence type="ECO:0000313" key="2">
    <source>
        <dbReference type="Proteomes" id="UP000789901"/>
    </source>
</evidence>
<name>A0ABM8W705_GIGMA</name>
<sequence>MLNTSEMHEDLDDLYQNYELYLTKALKIVQEQKVKQNYSFARLQKMITDVEPYKRRITNPRTWKDYNHHTMFWQ</sequence>
<evidence type="ECO:0000313" key="1">
    <source>
        <dbReference type="EMBL" id="CAG8542022.1"/>
    </source>
</evidence>
<proteinExistence type="predicted"/>
<dbReference type="EMBL" id="CAJVQB010001591">
    <property type="protein sequence ID" value="CAG8542022.1"/>
    <property type="molecule type" value="Genomic_DNA"/>
</dbReference>
<dbReference type="Proteomes" id="UP000789901">
    <property type="component" value="Unassembled WGS sequence"/>
</dbReference>
<protein>
    <submittedName>
        <fullName evidence="1">15983_t:CDS:1</fullName>
    </submittedName>
</protein>
<accession>A0ABM8W705</accession>
<keyword evidence="2" id="KW-1185">Reference proteome</keyword>
<comment type="caution">
    <text evidence="1">The sequence shown here is derived from an EMBL/GenBank/DDBJ whole genome shotgun (WGS) entry which is preliminary data.</text>
</comment>
<gene>
    <name evidence="1" type="ORF">GMARGA_LOCUS4130</name>
</gene>